<feature type="compositionally biased region" description="Low complexity" evidence="1">
    <location>
        <begin position="21"/>
        <end position="35"/>
    </location>
</feature>
<reference evidence="3 4" key="1">
    <citation type="submission" date="2016-01" db="EMBL/GenBank/DDBJ databases">
        <authorList>
            <person name="Oliw E.H."/>
        </authorList>
    </citation>
    <scope>NUCLEOTIDE SEQUENCE [LARGE SCALE GENOMIC DNA]</scope>
    <source>
        <strain evidence="3">LMG 27134</strain>
    </source>
</reference>
<gene>
    <name evidence="3" type="ORF">AWB69_01892</name>
</gene>
<dbReference type="InterPro" id="IPR001633">
    <property type="entry name" value="EAL_dom"/>
</dbReference>
<dbReference type="InterPro" id="IPR035919">
    <property type="entry name" value="EAL_sf"/>
</dbReference>
<name>A0A158G0B7_9BURK</name>
<dbReference type="PROSITE" id="PS51833">
    <property type="entry name" value="HDOD"/>
    <property type="match status" value="1"/>
</dbReference>
<feature type="domain" description="HDOD" evidence="2">
    <location>
        <begin position="241"/>
        <end position="432"/>
    </location>
</feature>
<dbReference type="SUPFAM" id="SSF109604">
    <property type="entry name" value="HD-domain/PDEase-like"/>
    <property type="match status" value="1"/>
</dbReference>
<sequence length="453" mass="49847">MPPVDRDSSSGAPRNAADSLAAPPKGAAKTAAKPGRPVLREPESVYLGRQPIIDRNGALHAYELLFRDSPDNRARIFDDVQATAHVVARTVGEIGLSAVLGDHRGYVNMNRDLLFDDIVHIMPPERFVLEILETVTFDAKLFKRCAQLRAAGFQFALDDVVSLTEPLHEALPYVDYVKVDFLATRRADLPGLALTLKQHGKTLIAEKIETHQDFEEARKLGFDLFQGYFFARPQVLVTRRSNPSRTALLRLLGVLSGEPDISELEAELKLNPNVVVQLLRLANSSAFKLSRPVSSLREAIVATGTRQISRWTQLLLYADGRHLPWRSDPLVQLVGTRARFMELAARIMRPSSEEFADAAFMTGIFSLVHVVVDLPPVEIMDLLKLSKEMCAAIVDGEGPLGALLRLSQAAERGDAPELDSSISSSLDLGVLTPAVLADLQVEAAEWFGAHRVE</sequence>
<accession>A0A158G0B7</accession>
<dbReference type="InterPro" id="IPR052340">
    <property type="entry name" value="RNase_Y/CdgJ"/>
</dbReference>
<dbReference type="RefSeq" id="WP_082913320.1">
    <property type="nucleotide sequence ID" value="NZ_FCOK02000009.1"/>
</dbReference>
<dbReference type="AlphaFoldDB" id="A0A158G0B7"/>
<dbReference type="InterPro" id="IPR013976">
    <property type="entry name" value="HDOD"/>
</dbReference>
<dbReference type="PANTHER" id="PTHR33525">
    <property type="match status" value="1"/>
</dbReference>
<dbReference type="Gene3D" id="1.10.3210.10">
    <property type="entry name" value="Hypothetical protein af1432"/>
    <property type="match status" value="1"/>
</dbReference>
<dbReference type="Gene3D" id="3.20.20.450">
    <property type="entry name" value="EAL domain"/>
    <property type="match status" value="1"/>
</dbReference>
<dbReference type="Pfam" id="PF00563">
    <property type="entry name" value="EAL"/>
    <property type="match status" value="1"/>
</dbReference>
<proteinExistence type="predicted"/>
<evidence type="ECO:0000259" key="2">
    <source>
        <dbReference type="PROSITE" id="PS51833"/>
    </source>
</evidence>
<dbReference type="Proteomes" id="UP000054683">
    <property type="component" value="Unassembled WGS sequence"/>
</dbReference>
<protein>
    <submittedName>
        <fullName evidence="3">Diguanylate phosphodiesterase</fullName>
    </submittedName>
</protein>
<organism evidence="3 4">
    <name type="scientific">Caballeronia udeis</name>
    <dbReference type="NCBI Taxonomy" id="1232866"/>
    <lineage>
        <taxon>Bacteria</taxon>
        <taxon>Pseudomonadati</taxon>
        <taxon>Pseudomonadota</taxon>
        <taxon>Betaproteobacteria</taxon>
        <taxon>Burkholderiales</taxon>
        <taxon>Burkholderiaceae</taxon>
        <taxon>Caballeronia</taxon>
    </lineage>
</organism>
<evidence type="ECO:0000256" key="1">
    <source>
        <dbReference type="SAM" id="MobiDB-lite"/>
    </source>
</evidence>
<dbReference type="OrthoDB" id="9804751at2"/>
<dbReference type="SMART" id="SM00052">
    <property type="entry name" value="EAL"/>
    <property type="match status" value="1"/>
</dbReference>
<dbReference type="EMBL" id="FCOK02000009">
    <property type="protein sequence ID" value="SAL25544.1"/>
    <property type="molecule type" value="Genomic_DNA"/>
</dbReference>
<evidence type="ECO:0000313" key="4">
    <source>
        <dbReference type="Proteomes" id="UP000054683"/>
    </source>
</evidence>
<dbReference type="PANTHER" id="PTHR33525:SF4">
    <property type="entry name" value="CYCLIC DI-GMP PHOSPHODIESTERASE CDGJ"/>
    <property type="match status" value="1"/>
</dbReference>
<dbReference type="CDD" id="cd01948">
    <property type="entry name" value="EAL"/>
    <property type="match status" value="1"/>
</dbReference>
<dbReference type="SUPFAM" id="SSF141868">
    <property type="entry name" value="EAL domain-like"/>
    <property type="match status" value="1"/>
</dbReference>
<evidence type="ECO:0000313" key="3">
    <source>
        <dbReference type="EMBL" id="SAL25544.1"/>
    </source>
</evidence>
<dbReference type="Pfam" id="PF08668">
    <property type="entry name" value="HDOD"/>
    <property type="match status" value="1"/>
</dbReference>
<dbReference type="InterPro" id="IPR014408">
    <property type="entry name" value="dGMP_Pdiesterase_EAL/HD-GYP"/>
</dbReference>
<feature type="region of interest" description="Disordered" evidence="1">
    <location>
        <begin position="1"/>
        <end position="35"/>
    </location>
</feature>
<dbReference type="PIRSF" id="PIRSF003180">
    <property type="entry name" value="DiGMPpdiest_YuxH"/>
    <property type="match status" value="1"/>
</dbReference>